<comment type="caution">
    <text evidence="1">The sequence shown here is derived from an EMBL/GenBank/DDBJ whole genome shotgun (WGS) entry which is preliminary data.</text>
</comment>
<protein>
    <submittedName>
        <fullName evidence="1">Uncharacterized protein</fullName>
    </submittedName>
</protein>
<reference evidence="2" key="1">
    <citation type="submission" date="2017-01" db="EMBL/GenBank/DDBJ databases">
        <title>Genome Analysis of Deinococcus marmoris KOPRI26562.</title>
        <authorList>
            <person name="Kim J.H."/>
            <person name="Oh H.-M."/>
        </authorList>
    </citation>
    <scope>NUCLEOTIDE SEQUENCE [LARGE SCALE GENOMIC DNA]</scope>
    <source>
        <strain evidence="2">PAMC 26633</strain>
    </source>
</reference>
<organism evidence="1 2">
    <name type="scientific">Caballeronia sordidicola</name>
    <name type="common">Burkholderia sordidicola</name>
    <dbReference type="NCBI Taxonomy" id="196367"/>
    <lineage>
        <taxon>Bacteria</taxon>
        <taxon>Pseudomonadati</taxon>
        <taxon>Pseudomonadota</taxon>
        <taxon>Betaproteobacteria</taxon>
        <taxon>Burkholderiales</taxon>
        <taxon>Burkholderiaceae</taxon>
        <taxon>Caballeronia</taxon>
    </lineage>
</organism>
<evidence type="ECO:0000313" key="1">
    <source>
        <dbReference type="EMBL" id="OXC76368.1"/>
    </source>
</evidence>
<accession>A0A226X0H3</accession>
<dbReference type="EMBL" id="MTHB01000126">
    <property type="protein sequence ID" value="OXC76368.1"/>
    <property type="molecule type" value="Genomic_DNA"/>
</dbReference>
<dbReference type="AlphaFoldDB" id="A0A226X0H3"/>
<sequence>MSCVEYFLAMTAPHATVVRREQMRVQTENRFAVGTAGCQRHM</sequence>
<dbReference type="Proteomes" id="UP000214720">
    <property type="component" value="Unassembled WGS sequence"/>
</dbReference>
<name>A0A226X0H3_CABSO</name>
<gene>
    <name evidence="1" type="ORF">BSU04_22185</name>
</gene>
<proteinExistence type="predicted"/>
<evidence type="ECO:0000313" key="2">
    <source>
        <dbReference type="Proteomes" id="UP000214720"/>
    </source>
</evidence>